<dbReference type="InterPro" id="IPR057684">
    <property type="entry name" value="DUF7924"/>
</dbReference>
<sequence length="643" mass="72990">MPPKKTSAKAGSGPQEVQVPLAHTSRPRTRLESGAAIARSYAPEKQRTQVTQKPQGTQKTRKRTSASGNFPPEGISIQQKGKRSPKQTTKRNIRRVHEQTRAPSSKQRGNLSKKSQAEPKQPPQIDEEVLGTIETAPADYQSILSSSSTATSTESLPWDVQYRTRQEDWYCRKGYLPELDDRTLEIIQIVLGTEPALRMARLKSDRHNFPARLRGDRNVHLTPHPYSDTYAAEIKKMSLNLPENRAAADVYSRLWAADIENCRGENEAIFQRTVMMSFLDRYRLIFGDIQGAEMGDVANMNNIGKKLAFSVEGEWTCDPMPTRALQRRVEMPFLTAPRPDLCVSFRTEDLIPNPLLLIMPSSMKNLVFYEGATPPFDRRAFGFFVVEGKRSQLPPDDDVALYQALNAASQALHNMFEFFREAEQQDVFFRKVRVFSATTNNTGLIIRIHRADKLDLESSSPQRFTPIPGQPKYDIDFKFEEYKCFWKQEFSRQSVIDTFAQIMVGYGEGVLYDLIGDAANKIITKLQPLFDQGHELEDKIYDYRHGQKELPSRGSSKNPQHSRQSNKGNRKGSDSASEIQRWAMENNATQTRRASNGTTITTAGDSGQMPEPSRTGVSRDFSRMMEDERPTIQEPPNKKTKRK</sequence>
<feature type="compositionally biased region" description="Basic and acidic residues" evidence="1">
    <location>
        <begin position="620"/>
        <end position="631"/>
    </location>
</feature>
<dbReference type="EMBL" id="ML991800">
    <property type="protein sequence ID" value="KAF2234186.1"/>
    <property type="molecule type" value="Genomic_DNA"/>
</dbReference>
<feature type="compositionally biased region" description="Polar residues" evidence="1">
    <location>
        <begin position="586"/>
        <end position="605"/>
    </location>
</feature>
<accession>A0A6A6H7W4</accession>
<feature type="region of interest" description="Disordered" evidence="1">
    <location>
        <begin position="1"/>
        <end position="125"/>
    </location>
</feature>
<protein>
    <recommendedName>
        <fullName evidence="2">DUF7924 domain-containing protein</fullName>
    </recommendedName>
</protein>
<dbReference type="Pfam" id="PF25545">
    <property type="entry name" value="DUF7924"/>
    <property type="match status" value="1"/>
</dbReference>
<reference evidence="3" key="1">
    <citation type="journal article" date="2020" name="Stud. Mycol.">
        <title>101 Dothideomycetes genomes: a test case for predicting lifestyles and emergence of pathogens.</title>
        <authorList>
            <person name="Haridas S."/>
            <person name="Albert R."/>
            <person name="Binder M."/>
            <person name="Bloem J."/>
            <person name="Labutti K."/>
            <person name="Salamov A."/>
            <person name="Andreopoulos B."/>
            <person name="Baker S."/>
            <person name="Barry K."/>
            <person name="Bills G."/>
            <person name="Bluhm B."/>
            <person name="Cannon C."/>
            <person name="Castanera R."/>
            <person name="Culley D."/>
            <person name="Daum C."/>
            <person name="Ezra D."/>
            <person name="Gonzalez J."/>
            <person name="Henrissat B."/>
            <person name="Kuo A."/>
            <person name="Liang C."/>
            <person name="Lipzen A."/>
            <person name="Lutzoni F."/>
            <person name="Magnuson J."/>
            <person name="Mondo S."/>
            <person name="Nolan M."/>
            <person name="Ohm R."/>
            <person name="Pangilinan J."/>
            <person name="Park H.-J."/>
            <person name="Ramirez L."/>
            <person name="Alfaro M."/>
            <person name="Sun H."/>
            <person name="Tritt A."/>
            <person name="Yoshinaga Y."/>
            <person name="Zwiers L.-H."/>
            <person name="Turgeon B."/>
            <person name="Goodwin S."/>
            <person name="Spatafora J."/>
            <person name="Crous P."/>
            <person name="Grigoriev I."/>
        </authorList>
    </citation>
    <scope>NUCLEOTIDE SEQUENCE</scope>
    <source>
        <strain evidence="3">Tuck. ex Michener</strain>
    </source>
</reference>
<dbReference type="OrthoDB" id="5377772at2759"/>
<dbReference type="AlphaFoldDB" id="A0A6A6H7W4"/>
<dbReference type="Proteomes" id="UP000800092">
    <property type="component" value="Unassembled WGS sequence"/>
</dbReference>
<feature type="domain" description="DUF7924" evidence="2">
    <location>
        <begin position="310"/>
        <end position="449"/>
    </location>
</feature>
<feature type="compositionally biased region" description="Basic residues" evidence="1">
    <location>
        <begin position="80"/>
        <end position="94"/>
    </location>
</feature>
<feature type="compositionally biased region" description="Polar residues" evidence="1">
    <location>
        <begin position="553"/>
        <end position="567"/>
    </location>
</feature>
<gene>
    <name evidence="3" type="ORF">EV356DRAFT_502503</name>
</gene>
<evidence type="ECO:0000256" key="1">
    <source>
        <dbReference type="SAM" id="MobiDB-lite"/>
    </source>
</evidence>
<evidence type="ECO:0000313" key="4">
    <source>
        <dbReference type="Proteomes" id="UP000800092"/>
    </source>
</evidence>
<feature type="compositionally biased region" description="Polar residues" evidence="1">
    <location>
        <begin position="101"/>
        <end position="114"/>
    </location>
</feature>
<evidence type="ECO:0000313" key="3">
    <source>
        <dbReference type="EMBL" id="KAF2234186.1"/>
    </source>
</evidence>
<organism evidence="3 4">
    <name type="scientific">Viridothelium virens</name>
    <name type="common">Speckled blister lichen</name>
    <name type="synonym">Trypethelium virens</name>
    <dbReference type="NCBI Taxonomy" id="1048519"/>
    <lineage>
        <taxon>Eukaryota</taxon>
        <taxon>Fungi</taxon>
        <taxon>Dikarya</taxon>
        <taxon>Ascomycota</taxon>
        <taxon>Pezizomycotina</taxon>
        <taxon>Dothideomycetes</taxon>
        <taxon>Dothideomycetes incertae sedis</taxon>
        <taxon>Trypetheliales</taxon>
        <taxon>Trypetheliaceae</taxon>
        <taxon>Viridothelium</taxon>
    </lineage>
</organism>
<evidence type="ECO:0000259" key="2">
    <source>
        <dbReference type="Pfam" id="PF25545"/>
    </source>
</evidence>
<feature type="compositionally biased region" description="Polar residues" evidence="1">
    <location>
        <begin position="48"/>
        <end position="58"/>
    </location>
</feature>
<feature type="region of interest" description="Disordered" evidence="1">
    <location>
        <begin position="548"/>
        <end position="643"/>
    </location>
</feature>
<keyword evidence="4" id="KW-1185">Reference proteome</keyword>
<proteinExistence type="predicted"/>
<name>A0A6A6H7W4_VIRVR</name>